<keyword evidence="1 2" id="KW-0732">Signal</keyword>
<dbReference type="InterPro" id="IPR001638">
    <property type="entry name" value="Solute-binding_3/MltF_N"/>
</dbReference>
<dbReference type="RefSeq" id="WP_105867818.1">
    <property type="nucleotide sequence ID" value="NZ_PVLV01000083.1"/>
</dbReference>
<dbReference type="Pfam" id="PF00497">
    <property type="entry name" value="SBP_bac_3"/>
    <property type="match status" value="1"/>
</dbReference>
<name>A0A2S9Q076_9ACTN</name>
<dbReference type="OrthoDB" id="4633994at2"/>
<comment type="caution">
    <text evidence="4">The sequence shown here is derived from an EMBL/GenBank/DDBJ whole genome shotgun (WGS) entry which is preliminary data.</text>
</comment>
<dbReference type="SUPFAM" id="SSF53850">
    <property type="entry name" value="Periplasmic binding protein-like II"/>
    <property type="match status" value="1"/>
</dbReference>
<dbReference type="AlphaFoldDB" id="A0A2S9Q076"/>
<dbReference type="CDD" id="cd01004">
    <property type="entry name" value="PBP2_MidA_like"/>
    <property type="match status" value="1"/>
</dbReference>
<evidence type="ECO:0000313" key="4">
    <source>
        <dbReference type="EMBL" id="PRH80081.1"/>
    </source>
</evidence>
<dbReference type="Proteomes" id="UP000239322">
    <property type="component" value="Unassembled WGS sequence"/>
</dbReference>
<dbReference type="Gene3D" id="3.40.190.10">
    <property type="entry name" value="Periplasmic binding protein-like II"/>
    <property type="match status" value="2"/>
</dbReference>
<feature type="domain" description="Solute-binding protein family 3/N-terminal" evidence="3">
    <location>
        <begin position="76"/>
        <end position="316"/>
    </location>
</feature>
<feature type="chain" id="PRO_5039159646" evidence="2">
    <location>
        <begin position="38"/>
        <end position="328"/>
    </location>
</feature>
<dbReference type="PANTHER" id="PTHR35936">
    <property type="entry name" value="MEMBRANE-BOUND LYTIC MUREIN TRANSGLYCOSYLASE F"/>
    <property type="match status" value="1"/>
</dbReference>
<gene>
    <name evidence="4" type="ORF">C6N75_06145</name>
</gene>
<evidence type="ECO:0000313" key="5">
    <source>
        <dbReference type="Proteomes" id="UP000239322"/>
    </source>
</evidence>
<dbReference type="PANTHER" id="PTHR35936:SF17">
    <property type="entry name" value="ARGININE-BINDING EXTRACELLULAR PROTEIN ARTP"/>
    <property type="match status" value="1"/>
</dbReference>
<evidence type="ECO:0000259" key="3">
    <source>
        <dbReference type="SMART" id="SM00062"/>
    </source>
</evidence>
<organism evidence="4 5">
    <name type="scientific">Streptomyces solincola</name>
    <dbReference type="NCBI Taxonomy" id="2100817"/>
    <lineage>
        <taxon>Bacteria</taxon>
        <taxon>Bacillati</taxon>
        <taxon>Actinomycetota</taxon>
        <taxon>Actinomycetes</taxon>
        <taxon>Kitasatosporales</taxon>
        <taxon>Streptomycetaceae</taxon>
        <taxon>Streptomyces</taxon>
    </lineage>
</organism>
<dbReference type="SMART" id="SM00062">
    <property type="entry name" value="PBPb"/>
    <property type="match status" value="1"/>
</dbReference>
<accession>A0A2S9Q076</accession>
<proteinExistence type="predicted"/>
<sequence length="328" mass="33752">MTASTTRTAAAKTRTTKPSRIAALAAVAVAGSMLLTACGDQTNGGGGDSGTAKPSAAGNAAPLFDKLPKKYQDAGKIKVGTDAAYAPMEFEEGGKIVGIDPDIAAAIGKQLGVTFEFTSGTFDGLISSLNTGRQDLVMSAMSDTKARQEGLDDTGKKVGKGVDFVDYFTSGVSLLVKKGNPEKITTLDDLCGKKVAVQRGTIYEDTFKKQAKTCESGKKGKLTIEAFDTDAEAQTRVKSGGAVADLNDYPVAAHIAKTAGGGNDFEVAGGQLDAGPFGIAVAKGNPELRDAVKAALDAIIKNGEYAKVLEKWDVKNSAVTEATVNGGK</sequence>
<protein>
    <submittedName>
        <fullName evidence="4">AtrA protein</fullName>
    </submittedName>
</protein>
<evidence type="ECO:0000256" key="2">
    <source>
        <dbReference type="SAM" id="SignalP"/>
    </source>
</evidence>
<reference evidence="4 5" key="1">
    <citation type="submission" date="2018-03" db="EMBL/GenBank/DDBJ databases">
        <title>Novel Streptomyces sp. from soil.</title>
        <authorList>
            <person name="Tan G.Y.A."/>
            <person name="Lee Z.Y."/>
        </authorList>
    </citation>
    <scope>NUCLEOTIDE SEQUENCE [LARGE SCALE GENOMIC DNA]</scope>
    <source>
        <strain evidence="4 5">ST5x</strain>
    </source>
</reference>
<feature type="signal peptide" evidence="2">
    <location>
        <begin position="1"/>
        <end position="37"/>
    </location>
</feature>
<evidence type="ECO:0000256" key="1">
    <source>
        <dbReference type="ARBA" id="ARBA00022729"/>
    </source>
</evidence>
<dbReference type="EMBL" id="PVLV01000083">
    <property type="protein sequence ID" value="PRH80081.1"/>
    <property type="molecule type" value="Genomic_DNA"/>
</dbReference>
<keyword evidence="5" id="KW-1185">Reference proteome</keyword>